<evidence type="ECO:0000313" key="2">
    <source>
        <dbReference type="Proteomes" id="UP000246464"/>
    </source>
</evidence>
<name>A0A2U9BAL2_SCOMX</name>
<proteinExistence type="predicted"/>
<dbReference type="Proteomes" id="UP000246464">
    <property type="component" value="Chromosome 4"/>
</dbReference>
<organism evidence="1 2">
    <name type="scientific">Scophthalmus maximus</name>
    <name type="common">Turbot</name>
    <name type="synonym">Psetta maxima</name>
    <dbReference type="NCBI Taxonomy" id="52904"/>
    <lineage>
        <taxon>Eukaryota</taxon>
        <taxon>Metazoa</taxon>
        <taxon>Chordata</taxon>
        <taxon>Craniata</taxon>
        <taxon>Vertebrata</taxon>
        <taxon>Euteleostomi</taxon>
        <taxon>Actinopterygii</taxon>
        <taxon>Neopterygii</taxon>
        <taxon>Teleostei</taxon>
        <taxon>Neoteleostei</taxon>
        <taxon>Acanthomorphata</taxon>
        <taxon>Carangaria</taxon>
        <taxon>Pleuronectiformes</taxon>
        <taxon>Pleuronectoidei</taxon>
        <taxon>Scophthalmidae</taxon>
        <taxon>Scophthalmus</taxon>
    </lineage>
</organism>
<reference evidence="1 2" key="1">
    <citation type="submission" date="2017-12" db="EMBL/GenBank/DDBJ databases">
        <title>Integrating genomic resources of turbot (Scophthalmus maximus) in depth evaluation of genetic and physical mapping variation across individuals.</title>
        <authorList>
            <person name="Martinez P."/>
        </authorList>
    </citation>
    <scope>NUCLEOTIDE SEQUENCE [LARGE SCALE GENOMIC DNA]</scope>
</reference>
<dbReference type="EMBL" id="CP026246">
    <property type="protein sequence ID" value="AWP00860.1"/>
    <property type="molecule type" value="Genomic_DNA"/>
</dbReference>
<dbReference type="AlphaFoldDB" id="A0A2U9BAL2"/>
<sequence length="226" mass="25228">MQAAGVLQEIAFWRSRCDNLLGTSGSSWKSQRSIAQSGVLMLFFKELLLASTVGNVLPIYVGTVTHCCCIRLIRSIWINPCHTTTVIVGLFCKMSNEIIRHCSQSISLDKIFKGYVIFGKQSPSQRPPEMQPHSQIYKEQVAKLRDTGDSDTQAAGVGLWPDVPRLGGAGKEAWTDRDFKQHSNARTSVSRPIQTLVEPDESLKLWEYLQGDLAKTEAQIPLIHEQ</sequence>
<keyword evidence="2" id="KW-1185">Reference proteome</keyword>
<protein>
    <submittedName>
        <fullName evidence="1">Putative dynein heavy chain 2 axonemal</fullName>
    </submittedName>
</protein>
<accession>A0A2U9BAL2</accession>
<gene>
    <name evidence="1" type="ORF">SMAX5B_012898</name>
</gene>
<evidence type="ECO:0000313" key="1">
    <source>
        <dbReference type="EMBL" id="AWP00860.1"/>
    </source>
</evidence>